<gene>
    <name evidence="1" type="ORF">AGLY_013798</name>
</gene>
<evidence type="ECO:0000313" key="2">
    <source>
        <dbReference type="Proteomes" id="UP000475862"/>
    </source>
</evidence>
<reference evidence="1 2" key="1">
    <citation type="submission" date="2019-08" db="EMBL/GenBank/DDBJ databases">
        <title>The genome of the soybean aphid Biotype 1, its phylome, world population structure and adaptation to the North American continent.</title>
        <authorList>
            <person name="Giordano R."/>
            <person name="Donthu R.K."/>
            <person name="Hernandez A.G."/>
            <person name="Wright C.L."/>
            <person name="Zimin A.V."/>
        </authorList>
    </citation>
    <scope>NUCLEOTIDE SEQUENCE [LARGE SCALE GENOMIC DNA]</scope>
    <source>
        <tissue evidence="1">Whole aphids</tissue>
    </source>
</reference>
<dbReference type="EMBL" id="VYZN01000055">
    <property type="protein sequence ID" value="KAE9526167.1"/>
    <property type="molecule type" value="Genomic_DNA"/>
</dbReference>
<dbReference type="OrthoDB" id="6579040at2759"/>
<dbReference type="Proteomes" id="UP000475862">
    <property type="component" value="Unassembled WGS sequence"/>
</dbReference>
<organism evidence="1 2">
    <name type="scientific">Aphis glycines</name>
    <name type="common">Soybean aphid</name>
    <dbReference type="NCBI Taxonomy" id="307491"/>
    <lineage>
        <taxon>Eukaryota</taxon>
        <taxon>Metazoa</taxon>
        <taxon>Ecdysozoa</taxon>
        <taxon>Arthropoda</taxon>
        <taxon>Hexapoda</taxon>
        <taxon>Insecta</taxon>
        <taxon>Pterygota</taxon>
        <taxon>Neoptera</taxon>
        <taxon>Paraneoptera</taxon>
        <taxon>Hemiptera</taxon>
        <taxon>Sternorrhyncha</taxon>
        <taxon>Aphidomorpha</taxon>
        <taxon>Aphidoidea</taxon>
        <taxon>Aphididae</taxon>
        <taxon>Aphidini</taxon>
        <taxon>Aphis</taxon>
        <taxon>Aphis</taxon>
    </lineage>
</organism>
<proteinExistence type="predicted"/>
<comment type="caution">
    <text evidence="1">The sequence shown here is derived from an EMBL/GenBank/DDBJ whole genome shotgun (WGS) entry which is preliminary data.</text>
</comment>
<name>A0A6G0T5A5_APHGL</name>
<evidence type="ECO:0000313" key="1">
    <source>
        <dbReference type="EMBL" id="KAE9526167.1"/>
    </source>
</evidence>
<accession>A0A6G0T5A5</accession>
<dbReference type="AlphaFoldDB" id="A0A6G0T5A5"/>
<keyword evidence="2" id="KW-1185">Reference proteome</keyword>
<protein>
    <recommendedName>
        <fullName evidence="3">RAP domain-containing protein</fullName>
    </recommendedName>
</protein>
<sequence>MFSRKYLFTEVFMKSLSSVFTNCYFKTLNQVNNYSTFHKWTLDYFRNQPQYKKFVLKNSIIEDNKSFKNPIILNTTSTDELLMKYFSLTNFSHYEIDKELENRVNDMSINQILALMDGCLSGKTQFHKNSKSFKKCIGLMDELWFRRPDLTTTQTIQLIYYVSIYKNKSKHVVECGLQKLMNEINYLKTLSDEELSVIAVATYKSSAKVYDKMLRIFAYRVEKNLDNLIQNPLNFVSLIKPLKKAKYHDPILLAHLINTFNSNKNNKVLEDVTSSIHLLTYFADANCGDVNFLQYLIDSIGNIMINDRLKDYRIKDVSNYIFSASYLGLTPKNPYVCKIINDFLYVVFNSKEKCQKMSKALIGMCLSMWMLNYKPIRLMQFIFFEVPVAALRMPNAHKQDNRLNLLLTCAHIEYPNLIKGYHQLIEETTNSMPEPYKHLAERPFLVMVYQSLQTLSHELNIMNMEYNFSIPYLRILGIKMIRTNGEIIYVEVLDNSNCLYGTSIPNGMMKLKFRLESKLNFCVIKVNHKEKTLHNSIALKCHLKSLLSNK</sequence>
<evidence type="ECO:0008006" key="3">
    <source>
        <dbReference type="Google" id="ProtNLM"/>
    </source>
</evidence>